<evidence type="ECO:0000313" key="1">
    <source>
        <dbReference type="EMBL" id="EEU98223.1"/>
    </source>
</evidence>
<dbReference type="Proteomes" id="UP000004619">
    <property type="component" value="Unassembled WGS sequence"/>
</dbReference>
<dbReference type="STRING" id="411483.FAEPRAA2165_00152"/>
<proteinExistence type="predicted"/>
<dbReference type="EMBL" id="ACOP02000003">
    <property type="protein sequence ID" value="EEU98223.1"/>
    <property type="molecule type" value="Genomic_DNA"/>
</dbReference>
<sequence length="39" mass="4132">MAEMLCHLPHTKTAPAAALCSAGAVRLFFGVQMQEVLTS</sequence>
<protein>
    <submittedName>
        <fullName evidence="1">Uncharacterized protein</fullName>
    </submittedName>
</protein>
<comment type="caution">
    <text evidence="1">The sequence shown here is derived from an EMBL/GenBank/DDBJ whole genome shotgun (WGS) entry which is preliminary data.</text>
</comment>
<organism evidence="1 2">
    <name type="scientific">Faecalibacterium duncaniae (strain DSM 17677 / JCM 31915 / A2-165)</name>
    <name type="common">Faecalibacterium prausnitzii</name>
    <dbReference type="NCBI Taxonomy" id="411483"/>
    <lineage>
        <taxon>Bacteria</taxon>
        <taxon>Bacillati</taxon>
        <taxon>Bacillota</taxon>
        <taxon>Clostridia</taxon>
        <taxon>Eubacteriales</taxon>
        <taxon>Oscillospiraceae</taxon>
        <taxon>Faecalibacterium</taxon>
    </lineage>
</organism>
<evidence type="ECO:0000313" key="2">
    <source>
        <dbReference type="Proteomes" id="UP000004619"/>
    </source>
</evidence>
<gene>
    <name evidence="1" type="ORF">FAEPRAA2165_00152</name>
</gene>
<accession>C7H1L3</accession>
<keyword evidence="2" id="KW-1185">Reference proteome</keyword>
<dbReference type="HOGENOM" id="CLU_3310045_0_0_9"/>
<name>C7H1L3_FAED2</name>
<dbReference type="AlphaFoldDB" id="C7H1L3"/>
<reference evidence="1" key="1">
    <citation type="submission" date="2009-08" db="EMBL/GenBank/DDBJ databases">
        <authorList>
            <person name="Weinstock G."/>
            <person name="Sodergren E."/>
            <person name="Clifton S."/>
            <person name="Fulton L."/>
            <person name="Fulton B."/>
            <person name="Courtney L."/>
            <person name="Fronick C."/>
            <person name="Harrison M."/>
            <person name="Strong C."/>
            <person name="Farmer C."/>
            <person name="Delahaunty K."/>
            <person name="Markovic C."/>
            <person name="Hall O."/>
            <person name="Minx P."/>
            <person name="Tomlinson C."/>
            <person name="Mitreva M."/>
            <person name="Nelson J."/>
            <person name="Hou S."/>
            <person name="Wollam A."/>
            <person name="Pepin K.H."/>
            <person name="Johnson M."/>
            <person name="Bhonagiri V."/>
            <person name="Nash W.E."/>
            <person name="Warren W."/>
            <person name="Chinwalla A."/>
            <person name="Mardis E.R."/>
            <person name="Wilson R.K."/>
        </authorList>
    </citation>
    <scope>NUCLEOTIDE SEQUENCE [LARGE SCALE GENOMIC DNA]</scope>
    <source>
        <strain evidence="1">A2-165</strain>
    </source>
</reference>